<feature type="region of interest" description="Disordered" evidence="1">
    <location>
        <begin position="174"/>
        <end position="196"/>
    </location>
</feature>
<name>A0ABT9RGL4_9ACTN</name>
<evidence type="ECO:0000313" key="4">
    <source>
        <dbReference type="Proteomes" id="UP001230426"/>
    </source>
</evidence>
<feature type="chain" id="PRO_5045923746" evidence="2">
    <location>
        <begin position="23"/>
        <end position="415"/>
    </location>
</feature>
<reference evidence="3 4" key="1">
    <citation type="submission" date="2023-07" db="EMBL/GenBank/DDBJ databases">
        <title>Sequencing the genomes of 1000 actinobacteria strains.</title>
        <authorList>
            <person name="Klenk H.-P."/>
        </authorList>
    </citation>
    <scope>NUCLEOTIDE SEQUENCE [LARGE SCALE GENOMIC DNA]</scope>
    <source>
        <strain evidence="3 4">DSM 44109</strain>
    </source>
</reference>
<feature type="signal peptide" evidence="2">
    <location>
        <begin position="1"/>
        <end position="22"/>
    </location>
</feature>
<evidence type="ECO:0000313" key="3">
    <source>
        <dbReference type="EMBL" id="MDP9868423.1"/>
    </source>
</evidence>
<dbReference type="EMBL" id="JAUSRB010000002">
    <property type="protein sequence ID" value="MDP9868423.1"/>
    <property type="molecule type" value="Genomic_DNA"/>
</dbReference>
<dbReference type="RefSeq" id="WP_306871284.1">
    <property type="nucleotide sequence ID" value="NZ_JAUSRB010000002.1"/>
</dbReference>
<comment type="caution">
    <text evidence="3">The sequence shown here is derived from an EMBL/GenBank/DDBJ whole genome shotgun (WGS) entry which is preliminary data.</text>
</comment>
<keyword evidence="2" id="KW-0732">Signal</keyword>
<accession>A0ABT9RGL4</accession>
<dbReference type="PROSITE" id="PS51257">
    <property type="entry name" value="PROKAR_LIPOPROTEIN"/>
    <property type="match status" value="1"/>
</dbReference>
<proteinExistence type="predicted"/>
<feature type="compositionally biased region" description="Basic and acidic residues" evidence="1">
    <location>
        <begin position="174"/>
        <end position="189"/>
    </location>
</feature>
<protein>
    <submittedName>
        <fullName evidence="3">Uncharacterized protein</fullName>
    </submittedName>
</protein>
<organism evidence="3 4">
    <name type="scientific">Streptosporangium brasiliense</name>
    <dbReference type="NCBI Taxonomy" id="47480"/>
    <lineage>
        <taxon>Bacteria</taxon>
        <taxon>Bacillati</taxon>
        <taxon>Actinomycetota</taxon>
        <taxon>Actinomycetes</taxon>
        <taxon>Streptosporangiales</taxon>
        <taxon>Streptosporangiaceae</taxon>
        <taxon>Streptosporangium</taxon>
    </lineage>
</organism>
<keyword evidence="4" id="KW-1185">Reference proteome</keyword>
<dbReference type="Proteomes" id="UP001230426">
    <property type="component" value="Unassembled WGS sequence"/>
</dbReference>
<evidence type="ECO:0000256" key="2">
    <source>
        <dbReference type="SAM" id="SignalP"/>
    </source>
</evidence>
<sequence length="415" mass="43241">MRRVGAVVAVSLALVSGGCASGAEEPASTPTGAAAPVAVPMASPVGGSAQAVIVSRTDCPEPARTADGFQVASVRPGWELLSVTEEGALRGGAAASAGTLWALRDTGENPATPVRWKDGRWETMAVPPGMKGVKALATSPDGGIWAVSPGAEAWKGGVREGDGWRELTVTVPDQDRTVPDQGGEDRPADAHGGWVSSGATAVHWDGTGWERMDLPADQGAEGASAEYRLFGSEEGKEVWAVPAAGSKAVRLREGTPQVVEFALRINAEEAIHDTQGGAFYPQAVAVVGADETWVLGAAAFGTHYLEEGEDTNAGRLVALRHAQGRWSCTWGPFHRENFDGAFVDAVPDGDGGLWTVTTESTLWHLSGGRWTRERPPADQGTEPHVTDLVATDHGIYALGSVASAEQSRGALWRAG</sequence>
<evidence type="ECO:0000256" key="1">
    <source>
        <dbReference type="SAM" id="MobiDB-lite"/>
    </source>
</evidence>
<gene>
    <name evidence="3" type="ORF">J2S55_007689</name>
</gene>